<dbReference type="Gene3D" id="1.10.510.10">
    <property type="entry name" value="Transferase(Phosphotransferase) domain 1"/>
    <property type="match status" value="1"/>
</dbReference>
<evidence type="ECO:0000256" key="6">
    <source>
        <dbReference type="ARBA" id="ARBA00023212"/>
    </source>
</evidence>
<dbReference type="AlphaFoldDB" id="A0AAV0WQ62"/>
<evidence type="ECO:0000256" key="5">
    <source>
        <dbReference type="ARBA" id="ARBA00023203"/>
    </source>
</evidence>
<feature type="binding site" evidence="8">
    <location>
        <position position="55"/>
    </location>
    <ligand>
        <name>ATP</name>
        <dbReference type="ChEBI" id="CHEBI:30616"/>
    </ligand>
</feature>
<evidence type="ECO:0000256" key="7">
    <source>
        <dbReference type="ARBA" id="ARBA00023273"/>
    </source>
</evidence>
<feature type="domain" description="Protein kinase" evidence="9">
    <location>
        <begin position="26"/>
        <end position="177"/>
    </location>
</feature>
<dbReference type="PROSITE" id="PS50011">
    <property type="entry name" value="PROTEIN_KINASE_DOM"/>
    <property type="match status" value="1"/>
</dbReference>
<dbReference type="GO" id="GO:0042995">
    <property type="term" value="C:cell projection"/>
    <property type="evidence" value="ECO:0007669"/>
    <property type="project" value="UniProtKB-SubCell"/>
</dbReference>
<evidence type="ECO:0000256" key="2">
    <source>
        <dbReference type="ARBA" id="ARBA00004316"/>
    </source>
</evidence>
<dbReference type="InterPro" id="IPR000719">
    <property type="entry name" value="Prot_kinase_dom"/>
</dbReference>
<dbReference type="InterPro" id="IPR052409">
    <property type="entry name" value="Myosin-III_kinase_activity"/>
</dbReference>
<dbReference type="GO" id="GO:0005524">
    <property type="term" value="F:ATP binding"/>
    <property type="evidence" value="ECO:0007669"/>
    <property type="project" value="UniProtKB-UniRule"/>
</dbReference>
<name>A0AAV0WQ62_9HEMI</name>
<dbReference type="GO" id="GO:0003779">
    <property type="term" value="F:actin binding"/>
    <property type="evidence" value="ECO:0007669"/>
    <property type="project" value="UniProtKB-KW"/>
</dbReference>
<comment type="subcellular location">
    <subcellularLocation>
        <location evidence="2">Cell projection</location>
    </subcellularLocation>
    <subcellularLocation>
        <location evidence="1">Cytoplasm</location>
        <location evidence="1">Cytoskeleton</location>
    </subcellularLocation>
</comment>
<evidence type="ECO:0000256" key="4">
    <source>
        <dbReference type="ARBA" id="ARBA00022737"/>
    </source>
</evidence>
<evidence type="ECO:0000313" key="10">
    <source>
        <dbReference type="EMBL" id="CAI6358204.1"/>
    </source>
</evidence>
<evidence type="ECO:0000256" key="8">
    <source>
        <dbReference type="PROSITE-ProRule" id="PRU10141"/>
    </source>
</evidence>
<keyword evidence="8" id="KW-0547">Nucleotide-binding</keyword>
<comment type="caution">
    <text evidence="10">The sequence shown here is derived from an EMBL/GenBank/DDBJ whole genome shotgun (WGS) entry which is preliminary data.</text>
</comment>
<evidence type="ECO:0000259" key="9">
    <source>
        <dbReference type="PROSITE" id="PS50011"/>
    </source>
</evidence>
<dbReference type="PROSITE" id="PS00109">
    <property type="entry name" value="PROTEIN_KINASE_TYR"/>
    <property type="match status" value="1"/>
</dbReference>
<dbReference type="InterPro" id="IPR011009">
    <property type="entry name" value="Kinase-like_dom_sf"/>
</dbReference>
<keyword evidence="7" id="KW-0966">Cell projection</keyword>
<accession>A0AAV0WQ62</accession>
<dbReference type="GO" id="GO:0004674">
    <property type="term" value="F:protein serine/threonine kinase activity"/>
    <property type="evidence" value="ECO:0007669"/>
    <property type="project" value="TreeGrafter"/>
</dbReference>
<dbReference type="InterPro" id="IPR017441">
    <property type="entry name" value="Protein_kinase_ATP_BS"/>
</dbReference>
<proteinExistence type="predicted"/>
<gene>
    <name evidence="10" type="ORF">MEUPH1_LOCUS13745</name>
</gene>
<dbReference type="InterPro" id="IPR008266">
    <property type="entry name" value="Tyr_kinase_AS"/>
</dbReference>
<dbReference type="GO" id="GO:0030832">
    <property type="term" value="P:regulation of actin filament length"/>
    <property type="evidence" value="ECO:0007669"/>
    <property type="project" value="TreeGrafter"/>
</dbReference>
<dbReference type="EMBL" id="CARXXK010000002">
    <property type="protein sequence ID" value="CAI6358204.1"/>
    <property type="molecule type" value="Genomic_DNA"/>
</dbReference>
<dbReference type="PANTHER" id="PTHR46256">
    <property type="entry name" value="AGAP011099-PA"/>
    <property type="match status" value="1"/>
</dbReference>
<dbReference type="PANTHER" id="PTHR46256:SF2">
    <property type="entry name" value="NEITHER INACTIVATION NOR AFTERPOTENTIAL PROTEIN C"/>
    <property type="match status" value="1"/>
</dbReference>
<keyword evidence="6" id="KW-0206">Cytoskeleton</keyword>
<dbReference type="Proteomes" id="UP001160148">
    <property type="component" value="Unassembled WGS sequence"/>
</dbReference>
<evidence type="ECO:0000256" key="1">
    <source>
        <dbReference type="ARBA" id="ARBA00004245"/>
    </source>
</evidence>
<reference evidence="10 11" key="1">
    <citation type="submission" date="2023-01" db="EMBL/GenBank/DDBJ databases">
        <authorList>
            <person name="Whitehead M."/>
        </authorList>
    </citation>
    <scope>NUCLEOTIDE SEQUENCE [LARGE SCALE GENOMIC DNA]</scope>
</reference>
<dbReference type="SMART" id="SM00220">
    <property type="entry name" value="S_TKc"/>
    <property type="match status" value="1"/>
</dbReference>
<sequence length="177" mass="19547">MGDGRSGKLGADRLDVNDLPDAGDRFELGKILGSGIFSNVYAAIDSESGKNVAIKIQNLNGCSASEKDASEEYRILRDLSSHPNMPDFYGAYTNNNAVELWFVMEMCEGGTVVDLVNGLLLQNKKMKEEHIGYLLRELVKASCFLHDNHVIHRDIRGSNVLLTKNGEVKLVDYGQAR</sequence>
<keyword evidence="8" id="KW-0067">ATP-binding</keyword>
<dbReference type="GO" id="GO:0005856">
    <property type="term" value="C:cytoskeleton"/>
    <property type="evidence" value="ECO:0007669"/>
    <property type="project" value="UniProtKB-SubCell"/>
</dbReference>
<keyword evidence="3" id="KW-0963">Cytoplasm</keyword>
<keyword evidence="4" id="KW-0677">Repeat</keyword>
<evidence type="ECO:0000256" key="3">
    <source>
        <dbReference type="ARBA" id="ARBA00022490"/>
    </source>
</evidence>
<evidence type="ECO:0000313" key="11">
    <source>
        <dbReference type="Proteomes" id="UP001160148"/>
    </source>
</evidence>
<dbReference type="GO" id="GO:0000146">
    <property type="term" value="F:microfilament motor activity"/>
    <property type="evidence" value="ECO:0007669"/>
    <property type="project" value="TreeGrafter"/>
</dbReference>
<organism evidence="10 11">
    <name type="scientific">Macrosiphum euphorbiae</name>
    <name type="common">potato aphid</name>
    <dbReference type="NCBI Taxonomy" id="13131"/>
    <lineage>
        <taxon>Eukaryota</taxon>
        <taxon>Metazoa</taxon>
        <taxon>Ecdysozoa</taxon>
        <taxon>Arthropoda</taxon>
        <taxon>Hexapoda</taxon>
        <taxon>Insecta</taxon>
        <taxon>Pterygota</taxon>
        <taxon>Neoptera</taxon>
        <taxon>Paraneoptera</taxon>
        <taxon>Hemiptera</taxon>
        <taxon>Sternorrhyncha</taxon>
        <taxon>Aphidomorpha</taxon>
        <taxon>Aphidoidea</taxon>
        <taxon>Aphididae</taxon>
        <taxon>Macrosiphini</taxon>
        <taxon>Macrosiphum</taxon>
    </lineage>
</organism>
<protein>
    <recommendedName>
        <fullName evidence="9">Protein kinase domain-containing protein</fullName>
    </recommendedName>
</protein>
<dbReference type="PROSITE" id="PS00107">
    <property type="entry name" value="PROTEIN_KINASE_ATP"/>
    <property type="match status" value="1"/>
</dbReference>
<dbReference type="SUPFAM" id="SSF56112">
    <property type="entry name" value="Protein kinase-like (PK-like)"/>
    <property type="match status" value="1"/>
</dbReference>
<dbReference type="Pfam" id="PF00069">
    <property type="entry name" value="Pkinase"/>
    <property type="match status" value="1"/>
</dbReference>
<keyword evidence="11" id="KW-1185">Reference proteome</keyword>
<keyword evidence="5" id="KW-0009">Actin-binding</keyword>